<comment type="caution">
    <text evidence="1">The sequence shown here is derived from an EMBL/GenBank/DDBJ whole genome shotgun (WGS) entry which is preliminary data.</text>
</comment>
<proteinExistence type="predicted"/>
<evidence type="ECO:0000313" key="1">
    <source>
        <dbReference type="EMBL" id="EHB41234.1"/>
    </source>
</evidence>
<dbReference type="Proteomes" id="UP000004564">
    <property type="component" value="Chromosome"/>
</dbReference>
<dbReference type="AlphaFoldDB" id="A0A6C8G5K2"/>
<accession>A0A6C8G5K2</accession>
<sequence length="82" mass="9266">MIVHKYKGDITLAHYAETRKILGSGIMEKIFISGPFFYAPGDAASNLDELYARLAELQYAKKAESDDKPVVRLHIIRRGKVE</sequence>
<organism evidence="1 2">
    <name type="scientific">Salmonella enterica subsp. enterica serovar Infantis str. SARB27</name>
    <dbReference type="NCBI Taxonomy" id="596155"/>
    <lineage>
        <taxon>Bacteria</taxon>
        <taxon>Pseudomonadati</taxon>
        <taxon>Pseudomonadota</taxon>
        <taxon>Gammaproteobacteria</taxon>
        <taxon>Enterobacterales</taxon>
        <taxon>Enterobacteriaceae</taxon>
        <taxon>Salmonella</taxon>
    </lineage>
</organism>
<evidence type="ECO:0000313" key="2">
    <source>
        <dbReference type="Proteomes" id="UP000004564"/>
    </source>
</evidence>
<dbReference type="EMBL" id="AFYI01000002">
    <property type="protein sequence ID" value="EHB41234.1"/>
    <property type="molecule type" value="Genomic_DNA"/>
</dbReference>
<name>A0A6C8G5K2_SALIN</name>
<protein>
    <submittedName>
        <fullName evidence="1">Uncharacterized protein</fullName>
    </submittedName>
</protein>
<gene>
    <name evidence="1" type="ORF">SEENIN0B_01085</name>
</gene>
<reference evidence="1 2" key="1">
    <citation type="submission" date="2011-09" db="EMBL/GenBank/DDBJ databases">
        <authorList>
            <person name="McClelland M."/>
            <person name="Clifton S."/>
            <person name="Porwollik S."/>
            <person name="Cheng P."/>
            <person name="Wollam A."/>
            <person name="Wang C."/>
            <person name="Pepin K."/>
            <person name="Bhonagiri V."/>
            <person name="Fulton R."/>
            <person name="Fulton L.F."/>
            <person name="Delehaunty K."/>
            <person name="Fronick C."/>
            <person name="O'Laughlin M."/>
            <person name="Godfrey J."/>
            <person name="Waligorski J."/>
            <person name="Appelbaum E."/>
            <person name="Farmer C."/>
            <person name="Strong C."/>
            <person name="Tomlinson C."/>
            <person name="Hou S."/>
            <person name="Minx P."/>
            <person name="Warren W."/>
            <person name="Wilson R.K."/>
        </authorList>
    </citation>
    <scope>NUCLEOTIDE SEQUENCE [LARGE SCALE GENOMIC DNA]</scope>
    <source>
        <strain evidence="2">SARB 27</strain>
    </source>
</reference>